<dbReference type="Proteomes" id="UP000094285">
    <property type="component" value="Unassembled WGS sequence"/>
</dbReference>
<feature type="compositionally biased region" description="Polar residues" evidence="1">
    <location>
        <begin position="99"/>
        <end position="118"/>
    </location>
</feature>
<evidence type="ECO:0008006" key="5">
    <source>
        <dbReference type="Google" id="ProtNLM"/>
    </source>
</evidence>
<organism evidence="3 4">
    <name type="scientific">Suhomyces tanzawaensis NRRL Y-17324</name>
    <dbReference type="NCBI Taxonomy" id="984487"/>
    <lineage>
        <taxon>Eukaryota</taxon>
        <taxon>Fungi</taxon>
        <taxon>Dikarya</taxon>
        <taxon>Ascomycota</taxon>
        <taxon>Saccharomycotina</taxon>
        <taxon>Pichiomycetes</taxon>
        <taxon>Debaryomycetaceae</taxon>
        <taxon>Suhomyces</taxon>
    </lineage>
</organism>
<evidence type="ECO:0000313" key="4">
    <source>
        <dbReference type="Proteomes" id="UP000094285"/>
    </source>
</evidence>
<dbReference type="GeneID" id="30981210"/>
<evidence type="ECO:0000313" key="3">
    <source>
        <dbReference type="EMBL" id="ODV76718.1"/>
    </source>
</evidence>
<gene>
    <name evidence="3" type="ORF">CANTADRAFT_24291</name>
</gene>
<feature type="chain" id="PRO_5009162723" description="Extracellular membrane protein CFEM domain-containing protein" evidence="2">
    <location>
        <begin position="18"/>
        <end position="219"/>
    </location>
</feature>
<feature type="region of interest" description="Disordered" evidence="1">
    <location>
        <begin position="85"/>
        <end position="141"/>
    </location>
</feature>
<dbReference type="EMBL" id="KV453918">
    <property type="protein sequence ID" value="ODV76718.1"/>
    <property type="molecule type" value="Genomic_DNA"/>
</dbReference>
<keyword evidence="2" id="KW-0732">Signal</keyword>
<accession>A0A1E4SB62</accession>
<proteinExistence type="predicted"/>
<dbReference type="RefSeq" id="XP_020061840.1">
    <property type="nucleotide sequence ID" value="XM_020207073.1"/>
</dbReference>
<keyword evidence="4" id="KW-1185">Reference proteome</keyword>
<protein>
    <recommendedName>
        <fullName evidence="5">Extracellular membrane protein CFEM domain-containing protein</fullName>
    </recommendedName>
</protein>
<evidence type="ECO:0000256" key="2">
    <source>
        <dbReference type="SAM" id="SignalP"/>
    </source>
</evidence>
<name>A0A1E4SB62_9ASCO</name>
<reference evidence="4" key="1">
    <citation type="submission" date="2016-05" db="EMBL/GenBank/DDBJ databases">
        <title>Comparative genomics of biotechnologically important yeasts.</title>
        <authorList>
            <consortium name="DOE Joint Genome Institute"/>
            <person name="Riley R."/>
            <person name="Haridas S."/>
            <person name="Wolfe K.H."/>
            <person name="Lopes M.R."/>
            <person name="Hittinger C.T."/>
            <person name="Goker M."/>
            <person name="Salamov A."/>
            <person name="Wisecaver J."/>
            <person name="Long T.M."/>
            <person name="Aerts A.L."/>
            <person name="Barry K."/>
            <person name="Choi C."/>
            <person name="Clum A."/>
            <person name="Coughlan A.Y."/>
            <person name="Deshpande S."/>
            <person name="Douglass A.P."/>
            <person name="Hanson S.J."/>
            <person name="Klenk H.-P."/>
            <person name="Labutti K."/>
            <person name="Lapidus A."/>
            <person name="Lindquist E."/>
            <person name="Lipzen A."/>
            <person name="Meier-Kolthoff J.P."/>
            <person name="Ohm R.A."/>
            <person name="Otillar R.P."/>
            <person name="Pangilinan J."/>
            <person name="Peng Y."/>
            <person name="Rokas A."/>
            <person name="Rosa C.A."/>
            <person name="Scheuner C."/>
            <person name="Sibirny A.A."/>
            <person name="Slot J.C."/>
            <person name="Stielow J.B."/>
            <person name="Sun H."/>
            <person name="Kurtzman C.P."/>
            <person name="Blackwell M."/>
            <person name="Grigoriev I.V."/>
            <person name="Jeffries T.W."/>
        </authorList>
    </citation>
    <scope>NUCLEOTIDE SEQUENCE [LARGE SCALE GENOMIC DNA]</scope>
    <source>
        <strain evidence="4">NRRL Y-17324</strain>
    </source>
</reference>
<dbReference type="AlphaFoldDB" id="A0A1E4SB62"/>
<sequence>MKLSPIVLFTILTFSTATKTFQGQNSVEALTNNTAGLQKRGGPKGNLTWELVERRGIIYNDRSQEEPTRRVFKRDFVPTNLTASRVNNSNEYSRRHDLSQTPSPGKWNSTSIATTKQDSPVLKRSNPYANSTQFVSSGTNSTGYNDKRDTIASSSCTTTKNIQKKCHAEGGISLRDCVCVLSGKEYWNSAYECYVSEGNFAISSAAQYKFQFCKYKVSR</sequence>
<feature type="compositionally biased region" description="Polar residues" evidence="1">
    <location>
        <begin position="127"/>
        <end position="141"/>
    </location>
</feature>
<evidence type="ECO:0000256" key="1">
    <source>
        <dbReference type="SAM" id="MobiDB-lite"/>
    </source>
</evidence>
<feature type="signal peptide" evidence="2">
    <location>
        <begin position="1"/>
        <end position="17"/>
    </location>
</feature>